<proteinExistence type="predicted"/>
<gene>
    <name evidence="1" type="ORF">A7J50_4379</name>
</gene>
<reference evidence="1 2" key="1">
    <citation type="submission" date="2016-05" db="EMBL/GenBank/DDBJ databases">
        <title>Complete genome sequence of Pseudomonas antarctica PAMC 27494.</title>
        <authorList>
            <person name="Lee J."/>
        </authorList>
    </citation>
    <scope>NUCLEOTIDE SEQUENCE [LARGE SCALE GENOMIC DNA]</scope>
    <source>
        <strain evidence="1 2">PAMC 27494</strain>
    </source>
</reference>
<evidence type="ECO:0000313" key="2">
    <source>
        <dbReference type="Proteomes" id="UP000077829"/>
    </source>
</evidence>
<name>A0A172Z5G8_9PSED</name>
<sequence length="97" mass="11032">MSAFASLYQREFGLSESEHRLLALALQYIDETETYDRTVCTGPILHDGVMPATRHQFALANRNARQTMDRLCNANPEFSDQQIRRAVSRIDSLGRTS</sequence>
<dbReference type="EMBL" id="CP015600">
    <property type="protein sequence ID" value="ANF87734.1"/>
    <property type="molecule type" value="Genomic_DNA"/>
</dbReference>
<accession>A0A172Z5G8</accession>
<protein>
    <submittedName>
        <fullName evidence="1">Uncharacterized protein</fullName>
    </submittedName>
</protein>
<dbReference type="STRING" id="219572.A7J50_4379"/>
<organism evidence="1 2">
    <name type="scientific">Pseudomonas antarctica</name>
    <dbReference type="NCBI Taxonomy" id="219572"/>
    <lineage>
        <taxon>Bacteria</taxon>
        <taxon>Pseudomonadati</taxon>
        <taxon>Pseudomonadota</taxon>
        <taxon>Gammaproteobacteria</taxon>
        <taxon>Pseudomonadales</taxon>
        <taxon>Pseudomonadaceae</taxon>
        <taxon>Pseudomonas</taxon>
    </lineage>
</organism>
<dbReference type="AlphaFoldDB" id="A0A172Z5G8"/>
<dbReference type="PATRIC" id="fig|219572.3.peg.4501"/>
<dbReference type="Proteomes" id="UP000077829">
    <property type="component" value="Chromosome"/>
</dbReference>
<dbReference type="KEGG" id="panr:A7J50_4379"/>
<evidence type="ECO:0000313" key="1">
    <source>
        <dbReference type="EMBL" id="ANF87734.1"/>
    </source>
</evidence>